<dbReference type="Proteomes" id="UP001054252">
    <property type="component" value="Unassembled WGS sequence"/>
</dbReference>
<protein>
    <submittedName>
        <fullName evidence="3">Uncharacterized protein</fullName>
    </submittedName>
</protein>
<evidence type="ECO:0000313" key="4">
    <source>
        <dbReference type="Proteomes" id="UP001054252"/>
    </source>
</evidence>
<dbReference type="AlphaFoldDB" id="A0AAV5MIF4"/>
<evidence type="ECO:0000256" key="1">
    <source>
        <dbReference type="SAM" id="MobiDB-lite"/>
    </source>
</evidence>
<feature type="signal peptide" evidence="2">
    <location>
        <begin position="1"/>
        <end position="16"/>
    </location>
</feature>
<dbReference type="EMBL" id="BPVZ01000316">
    <property type="protein sequence ID" value="GKV49746.1"/>
    <property type="molecule type" value="Genomic_DNA"/>
</dbReference>
<proteinExistence type="predicted"/>
<feature type="chain" id="PRO_5043697324" evidence="2">
    <location>
        <begin position="17"/>
        <end position="118"/>
    </location>
</feature>
<reference evidence="3 4" key="1">
    <citation type="journal article" date="2021" name="Commun. Biol.">
        <title>The genome of Shorea leprosula (Dipterocarpaceae) highlights the ecological relevance of drought in aseasonal tropical rainforests.</title>
        <authorList>
            <person name="Ng K.K.S."/>
            <person name="Kobayashi M.J."/>
            <person name="Fawcett J.A."/>
            <person name="Hatakeyama M."/>
            <person name="Paape T."/>
            <person name="Ng C.H."/>
            <person name="Ang C.C."/>
            <person name="Tnah L.H."/>
            <person name="Lee C.T."/>
            <person name="Nishiyama T."/>
            <person name="Sese J."/>
            <person name="O'Brien M.J."/>
            <person name="Copetti D."/>
            <person name="Mohd Noor M.I."/>
            <person name="Ong R.C."/>
            <person name="Putra M."/>
            <person name="Sireger I.Z."/>
            <person name="Indrioko S."/>
            <person name="Kosugi Y."/>
            <person name="Izuno A."/>
            <person name="Isagi Y."/>
            <person name="Lee S.L."/>
            <person name="Shimizu K.K."/>
        </authorList>
    </citation>
    <scope>NUCLEOTIDE SEQUENCE [LARGE SCALE GENOMIC DNA]</scope>
    <source>
        <strain evidence="3">214</strain>
    </source>
</reference>
<feature type="region of interest" description="Disordered" evidence="1">
    <location>
        <begin position="94"/>
        <end position="118"/>
    </location>
</feature>
<evidence type="ECO:0000313" key="3">
    <source>
        <dbReference type="EMBL" id="GKV49746.1"/>
    </source>
</evidence>
<feature type="compositionally biased region" description="Low complexity" evidence="1">
    <location>
        <begin position="98"/>
        <end position="108"/>
    </location>
</feature>
<gene>
    <name evidence="3" type="ORF">SLEP1_g56480</name>
</gene>
<sequence>MMPICPVLLVFSACEARMGVAVISGAKARDWGEARCAGRQGRGVLMMARACRGIIAGSGAQQGKQSAGDLVQSAGAGAEQSWCRKQGRVQQSADDLGAEQGAGAQVQGLGVGAGRARV</sequence>
<feature type="compositionally biased region" description="Gly residues" evidence="1">
    <location>
        <begin position="109"/>
        <end position="118"/>
    </location>
</feature>
<keyword evidence="4" id="KW-1185">Reference proteome</keyword>
<comment type="caution">
    <text evidence="3">The sequence shown here is derived from an EMBL/GenBank/DDBJ whole genome shotgun (WGS) entry which is preliminary data.</text>
</comment>
<evidence type="ECO:0000256" key="2">
    <source>
        <dbReference type="SAM" id="SignalP"/>
    </source>
</evidence>
<keyword evidence="2" id="KW-0732">Signal</keyword>
<organism evidence="3 4">
    <name type="scientific">Rubroshorea leprosula</name>
    <dbReference type="NCBI Taxonomy" id="152421"/>
    <lineage>
        <taxon>Eukaryota</taxon>
        <taxon>Viridiplantae</taxon>
        <taxon>Streptophyta</taxon>
        <taxon>Embryophyta</taxon>
        <taxon>Tracheophyta</taxon>
        <taxon>Spermatophyta</taxon>
        <taxon>Magnoliopsida</taxon>
        <taxon>eudicotyledons</taxon>
        <taxon>Gunneridae</taxon>
        <taxon>Pentapetalae</taxon>
        <taxon>rosids</taxon>
        <taxon>malvids</taxon>
        <taxon>Malvales</taxon>
        <taxon>Dipterocarpaceae</taxon>
        <taxon>Rubroshorea</taxon>
    </lineage>
</organism>
<accession>A0AAV5MIF4</accession>
<name>A0AAV5MIF4_9ROSI</name>